<dbReference type="PANTHER" id="PTHR40616">
    <property type="entry name" value="LINALOOL DEHYDRATASE_ISOMERASE DOMAIN-CONTAINING PROTEIN"/>
    <property type="match status" value="1"/>
</dbReference>
<evidence type="ECO:0008006" key="3">
    <source>
        <dbReference type="Google" id="ProtNLM"/>
    </source>
</evidence>
<dbReference type="RefSeq" id="WP_188175266.1">
    <property type="nucleotide sequence ID" value="NZ_JACVVD010000004.1"/>
</dbReference>
<organism evidence="1 2">
    <name type="scientific">Paenibacillus sedimenti</name>
    <dbReference type="NCBI Taxonomy" id="2770274"/>
    <lineage>
        <taxon>Bacteria</taxon>
        <taxon>Bacillati</taxon>
        <taxon>Bacillota</taxon>
        <taxon>Bacilli</taxon>
        <taxon>Bacillales</taxon>
        <taxon>Paenibacillaceae</taxon>
        <taxon>Paenibacillus</taxon>
    </lineage>
</organism>
<name>A0A926KQK9_9BACL</name>
<dbReference type="PANTHER" id="PTHR40616:SF1">
    <property type="entry name" value="LINALOOL DEHYDRATASE_ISOMERASE DOMAIN-CONTAINING PROTEIN"/>
    <property type="match status" value="1"/>
</dbReference>
<proteinExistence type="predicted"/>
<dbReference type="Proteomes" id="UP000650466">
    <property type="component" value="Unassembled WGS sequence"/>
</dbReference>
<evidence type="ECO:0000313" key="2">
    <source>
        <dbReference type="Proteomes" id="UP000650466"/>
    </source>
</evidence>
<dbReference type="EMBL" id="JACVVD010000004">
    <property type="protein sequence ID" value="MBD0381498.1"/>
    <property type="molecule type" value="Genomic_DNA"/>
</dbReference>
<evidence type="ECO:0000313" key="1">
    <source>
        <dbReference type="EMBL" id="MBD0381498.1"/>
    </source>
</evidence>
<dbReference type="AlphaFoldDB" id="A0A926KQK9"/>
<protein>
    <recommendedName>
        <fullName evidence="3">Heparinase</fullName>
    </recommendedName>
</protein>
<gene>
    <name evidence="1" type="ORF">ICC18_15325</name>
</gene>
<sequence>MTAKKWHPYFLATLNSWHKGYNPELRMVRRPFKSPGYHTTIKQADFVHPTREALLYAVALLDSELPEYRDRAFAIIEQVVSLQDADPASPTFGIWSWFYEEPLAQMSPPDWNWADFCGKQLLLAIVRHGDLFPPALLERTKMAVRNSCDAIIERNVGPGYTNIAIMGAFVTLIAGESFGDERYRTYGFDRLERLCQYTREQGTFTEYNSPTYTIVAIEELSSIATETRIPEARAMAEELLELAWGMMAYHFHPLLLQWSGPHSRAYETLLPPEKLSFLQYASDGKVQLVPEGGFTFGITWYGNDIKCPEKYVSLFQDIGERELHQIVSRQKDGSKEKRASMYMNAGLAFGTFSSGIMWNQRRNLLAYVANGAHCTYVHFRALHDGYDYSSAVFTGLQHRGNALFGVNFATDGGGTHPNLDKVHGRITASDLRLRFEIGGCQDHIDLVEHEDRVRVRIAGISVAIDKLYCLMDGETDFRWEISRDGRQTCVDLVIHSGEPAAFDFHQIPNACFLFAFSVADTDQAMLKEVRQHPDGVEGTAQFGESDALTLRIPAKPDVLDALLN</sequence>
<accession>A0A926KQK9</accession>
<reference evidence="1" key="1">
    <citation type="submission" date="2020-09" db="EMBL/GenBank/DDBJ databases">
        <title>Draft Genome Sequence of Paenibacillus sp. WST5.</title>
        <authorList>
            <person name="Bao Z."/>
        </authorList>
    </citation>
    <scope>NUCLEOTIDE SEQUENCE</scope>
    <source>
        <strain evidence="1">WST5</strain>
    </source>
</reference>
<keyword evidence="2" id="KW-1185">Reference proteome</keyword>
<comment type="caution">
    <text evidence="1">The sequence shown here is derived from an EMBL/GenBank/DDBJ whole genome shotgun (WGS) entry which is preliminary data.</text>
</comment>